<dbReference type="KEGG" id="aplc:110985196"/>
<dbReference type="AlphaFoldDB" id="A0A8B7Z7U9"/>
<dbReference type="GO" id="GO:0008028">
    <property type="term" value="F:monocarboxylic acid transmembrane transporter activity"/>
    <property type="evidence" value="ECO:0007669"/>
    <property type="project" value="TreeGrafter"/>
</dbReference>
<evidence type="ECO:0000313" key="2">
    <source>
        <dbReference type="Proteomes" id="UP000694845"/>
    </source>
</evidence>
<gene>
    <name evidence="3" type="primary">LOC110985196</name>
</gene>
<dbReference type="Gene3D" id="1.20.1250.20">
    <property type="entry name" value="MFS general substrate transporter like domains"/>
    <property type="match status" value="2"/>
</dbReference>
<dbReference type="PANTHER" id="PTHR11360">
    <property type="entry name" value="MONOCARBOXYLATE TRANSPORTER"/>
    <property type="match status" value="1"/>
</dbReference>
<organism evidence="2 3">
    <name type="scientific">Acanthaster planci</name>
    <name type="common">Crown-of-thorns starfish</name>
    <dbReference type="NCBI Taxonomy" id="133434"/>
    <lineage>
        <taxon>Eukaryota</taxon>
        <taxon>Metazoa</taxon>
        <taxon>Echinodermata</taxon>
        <taxon>Eleutherozoa</taxon>
        <taxon>Asterozoa</taxon>
        <taxon>Asteroidea</taxon>
        <taxon>Valvatacea</taxon>
        <taxon>Valvatida</taxon>
        <taxon>Acanthasteridae</taxon>
        <taxon>Acanthaster</taxon>
    </lineage>
</organism>
<dbReference type="OMA" id="CGMEETE"/>
<dbReference type="SUPFAM" id="SSF103473">
    <property type="entry name" value="MFS general substrate transporter"/>
    <property type="match status" value="1"/>
</dbReference>
<feature type="transmembrane region" description="Helical" evidence="1">
    <location>
        <begin position="80"/>
        <end position="99"/>
    </location>
</feature>
<name>A0A8B7Z7U9_ACAPL</name>
<dbReference type="InterPro" id="IPR050327">
    <property type="entry name" value="Proton-linked_MCT"/>
</dbReference>
<keyword evidence="1" id="KW-0472">Membrane</keyword>
<feature type="transmembrane region" description="Helical" evidence="1">
    <location>
        <begin position="50"/>
        <end position="68"/>
    </location>
</feature>
<dbReference type="Pfam" id="PF07690">
    <property type="entry name" value="MFS_1"/>
    <property type="match status" value="1"/>
</dbReference>
<keyword evidence="1" id="KW-0812">Transmembrane</keyword>
<dbReference type="RefSeq" id="XP_022101734.1">
    <property type="nucleotide sequence ID" value="XM_022246042.1"/>
</dbReference>
<protein>
    <submittedName>
        <fullName evidence="3">Monocarboxylate transporter 9-like</fullName>
    </submittedName>
</protein>
<dbReference type="OrthoDB" id="6509908at2759"/>
<dbReference type="GeneID" id="110985196"/>
<feature type="transmembrane region" description="Helical" evidence="1">
    <location>
        <begin position="12"/>
        <end position="30"/>
    </location>
</feature>
<sequence>MACCQPRCGWWRWLIPWLVFVEFFLCFGILYNYNILFVSLQGEFHSGSAVTGWVGSLSHALVGLASPLTPLLERKLSRRVVVLTGVTTICAGLFMTSFVPALGYAYLTFGVLTGVGGSFMTNSSLGLLMDWFVGRNFSRYSATVFMGSNCGVLSLSYLLTAATNHYGWRGALRVFSGGILVVGAAAGLLLTDPPADECCGTWERGGSRDQKQCGTNSVVTMMEQTPACGMEETEDSGIHEPLPTDDKDSEDVKTEVAGEEASDAVVTPDKLAVADAANSHRLFVILKDPEAWLWSVASLLSFMGWAFFNINFASFMKGLRFDDNQIASNIVFFSCGELGGKILLAMIGDRLPFMYLYVVVASCLGGTVTLSLLAYSKTYTTVAVLGVVSGVCRTGVYGACVATAAQLFHRTYGTRGSLILFMYPAGFGTFVSALLAGVLYDLTGDYLLSLIVIVVIFLCATTILLVIPLRRRIRSRGYAV</sequence>
<feature type="transmembrane region" description="Helical" evidence="1">
    <location>
        <begin position="326"/>
        <end position="347"/>
    </location>
</feature>
<feature type="transmembrane region" description="Helical" evidence="1">
    <location>
        <begin position="354"/>
        <end position="376"/>
    </location>
</feature>
<proteinExistence type="predicted"/>
<accession>A0A8B7Z7U9</accession>
<keyword evidence="2" id="KW-1185">Reference proteome</keyword>
<feature type="transmembrane region" description="Helical" evidence="1">
    <location>
        <begin position="420"/>
        <end position="440"/>
    </location>
</feature>
<dbReference type="Proteomes" id="UP000694845">
    <property type="component" value="Unplaced"/>
</dbReference>
<feature type="transmembrane region" description="Helical" evidence="1">
    <location>
        <begin position="140"/>
        <end position="159"/>
    </location>
</feature>
<reference evidence="3" key="1">
    <citation type="submission" date="2025-08" db="UniProtKB">
        <authorList>
            <consortium name="RefSeq"/>
        </authorList>
    </citation>
    <scope>IDENTIFICATION</scope>
</reference>
<evidence type="ECO:0000256" key="1">
    <source>
        <dbReference type="SAM" id="Phobius"/>
    </source>
</evidence>
<evidence type="ECO:0000313" key="3">
    <source>
        <dbReference type="RefSeq" id="XP_022101734.1"/>
    </source>
</evidence>
<feature type="transmembrane region" description="Helical" evidence="1">
    <location>
        <begin position="105"/>
        <end position="128"/>
    </location>
</feature>
<dbReference type="PANTHER" id="PTHR11360:SF172">
    <property type="entry name" value="MAJOR FACILITATOR SUPERFAMILY (MFS) PROFILE DOMAIN-CONTAINING PROTEIN"/>
    <property type="match status" value="1"/>
</dbReference>
<feature type="transmembrane region" description="Helical" evidence="1">
    <location>
        <begin position="446"/>
        <end position="467"/>
    </location>
</feature>
<dbReference type="InterPro" id="IPR036259">
    <property type="entry name" value="MFS_trans_sf"/>
</dbReference>
<feature type="transmembrane region" description="Helical" evidence="1">
    <location>
        <begin position="291"/>
        <end position="314"/>
    </location>
</feature>
<keyword evidence="1" id="KW-1133">Transmembrane helix</keyword>
<dbReference type="InterPro" id="IPR011701">
    <property type="entry name" value="MFS"/>
</dbReference>